<dbReference type="RefSeq" id="WP_097803484.1">
    <property type="nucleotide sequence ID" value="NZ_FXYH01000003.1"/>
</dbReference>
<dbReference type="EMBL" id="FXYH01000003">
    <property type="protein sequence ID" value="SMX37136.1"/>
    <property type="molecule type" value="Genomic_DNA"/>
</dbReference>
<evidence type="ECO:0000313" key="4">
    <source>
        <dbReference type="Proteomes" id="UP000220836"/>
    </source>
</evidence>
<sequence>MESYSLLRELADSWALLAMFSVFVGIVLWAFRPGSRAMHNDTANIPFRHDDKPLASVSGDPATSKEARKT</sequence>
<dbReference type="InterPro" id="IPR008621">
    <property type="entry name" value="Cbb3-typ_cyt_oxidase_comp"/>
</dbReference>
<dbReference type="Pfam" id="PF05545">
    <property type="entry name" value="FixQ"/>
    <property type="match status" value="1"/>
</dbReference>
<feature type="region of interest" description="Disordered" evidence="1">
    <location>
        <begin position="42"/>
        <end position="70"/>
    </location>
</feature>
<evidence type="ECO:0000256" key="1">
    <source>
        <dbReference type="SAM" id="MobiDB-lite"/>
    </source>
</evidence>
<dbReference type="OrthoDB" id="9801588at2"/>
<evidence type="ECO:0000313" key="3">
    <source>
        <dbReference type="EMBL" id="SMX37136.1"/>
    </source>
</evidence>
<dbReference type="Proteomes" id="UP000220836">
    <property type="component" value="Unassembled WGS sequence"/>
</dbReference>
<proteinExistence type="predicted"/>
<gene>
    <name evidence="3" type="ORF">PEV8663_00937</name>
</gene>
<keyword evidence="2" id="KW-1133">Transmembrane helix</keyword>
<evidence type="ECO:0000256" key="2">
    <source>
        <dbReference type="SAM" id="Phobius"/>
    </source>
</evidence>
<keyword evidence="4" id="KW-1185">Reference proteome</keyword>
<feature type="transmembrane region" description="Helical" evidence="2">
    <location>
        <begin position="13"/>
        <end position="31"/>
    </location>
</feature>
<name>A0A238K5C8_9RHOB</name>
<dbReference type="AlphaFoldDB" id="A0A238K5C8"/>
<organism evidence="3 4">
    <name type="scientific">Pelagimonas varians</name>
    <dbReference type="NCBI Taxonomy" id="696760"/>
    <lineage>
        <taxon>Bacteria</taxon>
        <taxon>Pseudomonadati</taxon>
        <taxon>Pseudomonadota</taxon>
        <taxon>Alphaproteobacteria</taxon>
        <taxon>Rhodobacterales</taxon>
        <taxon>Roseobacteraceae</taxon>
        <taxon>Pelagimonas</taxon>
    </lineage>
</organism>
<dbReference type="CDD" id="cd01324">
    <property type="entry name" value="cbb3_Oxidase_CcoQ"/>
    <property type="match status" value="1"/>
</dbReference>
<accession>A0A238K5C8</accession>
<reference evidence="3 4" key="1">
    <citation type="submission" date="2017-05" db="EMBL/GenBank/DDBJ databases">
        <authorList>
            <person name="Song R."/>
            <person name="Chenine A.L."/>
            <person name="Ruprecht R.M."/>
        </authorList>
    </citation>
    <scope>NUCLEOTIDE SEQUENCE [LARGE SCALE GENOMIC DNA]</scope>
    <source>
        <strain evidence="3 4">CECT 8663</strain>
    </source>
</reference>
<protein>
    <submittedName>
        <fullName evidence="3">Cbb3-type cytochrome oxidase component FixQ</fullName>
    </submittedName>
</protein>
<keyword evidence="2" id="KW-0472">Membrane</keyword>
<keyword evidence="2" id="KW-0812">Transmembrane</keyword>